<feature type="transmembrane region" description="Helical" evidence="8">
    <location>
        <begin position="304"/>
        <end position="320"/>
    </location>
</feature>
<organism evidence="9 10">
    <name type="scientific">Amycolatopsis minnesotensis</name>
    <dbReference type="NCBI Taxonomy" id="337894"/>
    <lineage>
        <taxon>Bacteria</taxon>
        <taxon>Bacillati</taxon>
        <taxon>Actinomycetota</taxon>
        <taxon>Actinomycetes</taxon>
        <taxon>Pseudonocardiales</taxon>
        <taxon>Pseudonocardiaceae</taxon>
        <taxon>Amycolatopsis</taxon>
    </lineage>
</organism>
<gene>
    <name evidence="9" type="ORF">GCM10009754_45500</name>
</gene>
<evidence type="ECO:0000256" key="5">
    <source>
        <dbReference type="ARBA" id="ARBA00022989"/>
    </source>
</evidence>
<feature type="transmembrane region" description="Helical" evidence="8">
    <location>
        <begin position="278"/>
        <end position="297"/>
    </location>
</feature>
<keyword evidence="6 8" id="KW-0472">Membrane</keyword>
<evidence type="ECO:0000313" key="10">
    <source>
        <dbReference type="Proteomes" id="UP001501116"/>
    </source>
</evidence>
<feature type="transmembrane region" description="Helical" evidence="8">
    <location>
        <begin position="192"/>
        <end position="213"/>
    </location>
</feature>
<feature type="transmembrane region" description="Helical" evidence="8">
    <location>
        <begin position="326"/>
        <end position="343"/>
    </location>
</feature>
<feature type="transmembrane region" description="Helical" evidence="8">
    <location>
        <begin position="355"/>
        <end position="374"/>
    </location>
</feature>
<evidence type="ECO:0000256" key="1">
    <source>
        <dbReference type="ARBA" id="ARBA00004651"/>
    </source>
</evidence>
<comment type="similarity">
    <text evidence="7">Belongs to the glycosyltransferase 87 family.</text>
</comment>
<comment type="subcellular location">
    <subcellularLocation>
        <location evidence="1">Cell membrane</location>
        <topology evidence="1">Multi-pass membrane protein</topology>
    </subcellularLocation>
</comment>
<keyword evidence="3" id="KW-0808">Transferase</keyword>
<evidence type="ECO:0000256" key="6">
    <source>
        <dbReference type="ARBA" id="ARBA00023136"/>
    </source>
</evidence>
<name>A0ABP5CRB9_9PSEU</name>
<evidence type="ECO:0000256" key="3">
    <source>
        <dbReference type="ARBA" id="ARBA00022679"/>
    </source>
</evidence>
<dbReference type="EMBL" id="BAAANN010000018">
    <property type="protein sequence ID" value="GAA1967648.1"/>
    <property type="molecule type" value="Genomic_DNA"/>
</dbReference>
<evidence type="ECO:0000256" key="4">
    <source>
        <dbReference type="ARBA" id="ARBA00022692"/>
    </source>
</evidence>
<dbReference type="Pfam" id="PF09594">
    <property type="entry name" value="GT87"/>
    <property type="match status" value="1"/>
</dbReference>
<evidence type="ECO:0000313" key="9">
    <source>
        <dbReference type="EMBL" id="GAA1967648.1"/>
    </source>
</evidence>
<accession>A0ABP5CRB9</accession>
<feature type="transmembrane region" description="Helical" evidence="8">
    <location>
        <begin position="220"/>
        <end position="241"/>
    </location>
</feature>
<evidence type="ECO:0000256" key="8">
    <source>
        <dbReference type="SAM" id="Phobius"/>
    </source>
</evidence>
<dbReference type="RefSeq" id="WP_344422190.1">
    <property type="nucleotide sequence ID" value="NZ_BAAANN010000018.1"/>
</dbReference>
<feature type="transmembrane region" description="Helical" evidence="8">
    <location>
        <begin position="386"/>
        <end position="405"/>
    </location>
</feature>
<comment type="caution">
    <text evidence="9">The sequence shown here is derived from an EMBL/GenBank/DDBJ whole genome shotgun (WGS) entry which is preliminary data.</text>
</comment>
<keyword evidence="4 8" id="KW-0812">Transmembrane</keyword>
<dbReference type="InterPro" id="IPR018584">
    <property type="entry name" value="GT87"/>
</dbReference>
<keyword evidence="2" id="KW-1003">Cell membrane</keyword>
<keyword evidence="10" id="KW-1185">Reference proteome</keyword>
<feature type="transmembrane region" description="Helical" evidence="8">
    <location>
        <begin position="110"/>
        <end position="133"/>
    </location>
</feature>
<sequence length="430" mass="45721">MINHRVPSLTGAAAAFRVVRRLRASAGAPLRRTVAVSAVLVLVLLGLLDLAYRSRFGDLHSFYEGVTAWWRGLDPYGQLPGTYAGGTPGFIYPPFALLPLSVFAALPFPVAAVLSVLISVACLAFTCFAVLRAVWPQGGARGCLHGTVVVMPLLLLLEPVRNTIGQGQVNLWLMALVAADCLVKHPKWPRGLLIGLAAAIKITPAAFVLFLVVRKDFRAAAVASITATLSSVLMFACAPAESARFWFGGVLSAPAAIVNRDNQSIAAGLNRLGLPDGWHQATWLALLALTLLISVVIMRRTSAAWAMLTNAAAALLVSPLSWSAHWVWLAPALLAFAAAVLPASAGRSELVRKQGFRTIIACTALLLIGPQILTPAEGPWTGWQHVLVNTYPLLALTFLVAGAGYRRTVADIQALRYLGQRKPAIVGSSV</sequence>
<feature type="transmembrane region" description="Helical" evidence="8">
    <location>
        <begin position="34"/>
        <end position="52"/>
    </location>
</feature>
<proteinExistence type="inferred from homology"/>
<evidence type="ECO:0000256" key="7">
    <source>
        <dbReference type="ARBA" id="ARBA00024033"/>
    </source>
</evidence>
<keyword evidence="5 8" id="KW-1133">Transmembrane helix</keyword>
<dbReference type="Proteomes" id="UP001501116">
    <property type="component" value="Unassembled WGS sequence"/>
</dbReference>
<reference evidence="10" key="1">
    <citation type="journal article" date="2019" name="Int. J. Syst. Evol. Microbiol.">
        <title>The Global Catalogue of Microorganisms (GCM) 10K type strain sequencing project: providing services to taxonomists for standard genome sequencing and annotation.</title>
        <authorList>
            <consortium name="The Broad Institute Genomics Platform"/>
            <consortium name="The Broad Institute Genome Sequencing Center for Infectious Disease"/>
            <person name="Wu L."/>
            <person name="Ma J."/>
        </authorList>
    </citation>
    <scope>NUCLEOTIDE SEQUENCE [LARGE SCALE GENOMIC DNA]</scope>
    <source>
        <strain evidence="10">JCM 14545</strain>
    </source>
</reference>
<protein>
    <submittedName>
        <fullName evidence="9">Glycosyltransferase 87 family protein</fullName>
    </submittedName>
</protein>
<evidence type="ECO:0000256" key="2">
    <source>
        <dbReference type="ARBA" id="ARBA00022475"/>
    </source>
</evidence>